<protein>
    <recommendedName>
        <fullName evidence="5">Synaptonemal complex protein 1</fullName>
    </recommendedName>
</protein>
<evidence type="ECO:0008006" key="5">
    <source>
        <dbReference type="Google" id="ProtNLM"/>
    </source>
</evidence>
<feature type="coiled-coil region" evidence="1">
    <location>
        <begin position="130"/>
        <end position="164"/>
    </location>
</feature>
<keyword evidence="4" id="KW-1185">Reference proteome</keyword>
<accession>A0ABP1P5J7</accession>
<dbReference type="EMBL" id="CAXAJV020001296">
    <property type="protein sequence ID" value="CAL7947414.1"/>
    <property type="molecule type" value="Genomic_DNA"/>
</dbReference>
<evidence type="ECO:0000313" key="4">
    <source>
        <dbReference type="Proteomes" id="UP001642520"/>
    </source>
</evidence>
<comment type="caution">
    <text evidence="3">The sequence shown here is derived from an EMBL/GenBank/DDBJ whole genome shotgun (WGS) entry which is preliminary data.</text>
</comment>
<keyword evidence="1" id="KW-0175">Coiled coil</keyword>
<evidence type="ECO:0000256" key="1">
    <source>
        <dbReference type="SAM" id="Coils"/>
    </source>
</evidence>
<organism evidence="3 4">
    <name type="scientific">Xylocopa violacea</name>
    <name type="common">Violet carpenter bee</name>
    <name type="synonym">Apis violacea</name>
    <dbReference type="NCBI Taxonomy" id="135666"/>
    <lineage>
        <taxon>Eukaryota</taxon>
        <taxon>Metazoa</taxon>
        <taxon>Ecdysozoa</taxon>
        <taxon>Arthropoda</taxon>
        <taxon>Hexapoda</taxon>
        <taxon>Insecta</taxon>
        <taxon>Pterygota</taxon>
        <taxon>Neoptera</taxon>
        <taxon>Endopterygota</taxon>
        <taxon>Hymenoptera</taxon>
        <taxon>Apocrita</taxon>
        <taxon>Aculeata</taxon>
        <taxon>Apoidea</taxon>
        <taxon>Anthophila</taxon>
        <taxon>Apidae</taxon>
        <taxon>Xylocopa</taxon>
        <taxon>Xylocopa</taxon>
    </lineage>
</organism>
<feature type="coiled-coil region" evidence="1">
    <location>
        <begin position="222"/>
        <end position="383"/>
    </location>
</feature>
<name>A0ABP1P5J7_XYLVO</name>
<feature type="region of interest" description="Disordered" evidence="2">
    <location>
        <begin position="1"/>
        <end position="94"/>
    </location>
</feature>
<proteinExistence type="predicted"/>
<evidence type="ECO:0000256" key="2">
    <source>
        <dbReference type="SAM" id="MobiDB-lite"/>
    </source>
</evidence>
<feature type="compositionally biased region" description="Polar residues" evidence="2">
    <location>
        <begin position="1"/>
        <end position="22"/>
    </location>
</feature>
<gene>
    <name evidence="3" type="ORF">XYLVIOL_LOCUS8326</name>
</gene>
<sequence>MQQEDNCRSQFTSCNTTPQKVQRTPRDGGSSSKRDIMSQDMKRKLQCTPCNTPDKYTRNPQSTESKRDPKSQSGGSKRKIQTSHNESFERMQKISSSGNFINTLIGQWSKHMGIQTTLSQSAGAQESPMMEEMKQMRLQEEQKVRVLQKKLQVAEETISSLSSSYEAEVRTKEEILQQLNGDWESITKYYYEISESLKGFQQHKDNLTKMFNNIVTMQEVTVKKLQEELNTIKLKDEEHKNIVKAMENQAINQEKRIQEIVTAEAKLKKELEDMKNKILLEKNDLHNAYEEEKLDLMKKQENLTLINQKLQVQLENIIEEKQKFITVLAEKNDKIENLQEEIASCKNKMESLLCQNAELSEKYEKILKESESKEEEIDRLQENLSARLAVESGLARDVNTIENKYNNLQTNFASVSSKLKEVEILNLNLEKSLETEKLNNEQKIRLLEQEKERVIAEKHTKIQDLENYCKLLEEKHKTEISSLKKKLSETELKTKLSTQNSASVKLDETILIKMNKKNHNRETNYYHDSEEHFDKLKKNLKELSAVQSSVESNLIQTTKETESQTQTNQIHKVTEQQQFQNREELKKNLFTDEDKTSDSALNVFNFNTTEINDELIYTQNKNELTPKKKIFKTRSSGIQKYTFAKKSLHGNSGKLSRK</sequence>
<evidence type="ECO:0000313" key="3">
    <source>
        <dbReference type="EMBL" id="CAL7947414.1"/>
    </source>
</evidence>
<reference evidence="3 4" key="1">
    <citation type="submission" date="2024-08" db="EMBL/GenBank/DDBJ databases">
        <authorList>
            <person name="Will J Nash"/>
            <person name="Angela Man"/>
            <person name="Seanna McTaggart"/>
            <person name="Kendall Baker"/>
            <person name="Tom Barker"/>
            <person name="Leah Catchpole"/>
            <person name="Alex Durrant"/>
            <person name="Karim Gharbi"/>
            <person name="Naomi Irish"/>
            <person name="Gemy Kaithakottil"/>
            <person name="Debby Ku"/>
            <person name="Aaliyah Providence"/>
            <person name="Felix Shaw"/>
            <person name="David Swarbreck"/>
            <person name="Chris Watkins"/>
            <person name="Ann M. McCartney"/>
            <person name="Giulio Formenti"/>
            <person name="Alice Mouton"/>
            <person name="Noel Vella"/>
            <person name="Bjorn M von Reumont"/>
            <person name="Adriana Vella"/>
            <person name="Wilfried Haerty"/>
        </authorList>
    </citation>
    <scope>NUCLEOTIDE SEQUENCE [LARGE SCALE GENOMIC DNA]</scope>
</reference>
<dbReference type="Proteomes" id="UP001642520">
    <property type="component" value="Unassembled WGS sequence"/>
</dbReference>
<feature type="compositionally biased region" description="Basic and acidic residues" evidence="2">
    <location>
        <begin position="32"/>
        <end position="43"/>
    </location>
</feature>
<feature type="coiled-coil region" evidence="1">
    <location>
        <begin position="419"/>
        <end position="493"/>
    </location>
</feature>